<reference evidence="3 4" key="1">
    <citation type="submission" date="2015-11" db="EMBL/GenBank/DDBJ databases">
        <title>Exploring the genomic traits of fungus-feeding bacterial genus Collimonas.</title>
        <authorList>
            <person name="Song C."/>
            <person name="Schmidt R."/>
            <person name="de Jager V."/>
            <person name="Krzyzanowska D."/>
            <person name="Jongedijk E."/>
            <person name="Cankar K."/>
            <person name="Beekwilder J."/>
            <person name="van Veen A."/>
            <person name="de Boer W."/>
            <person name="van Veen J.A."/>
            <person name="Garbeva P."/>
        </authorList>
    </citation>
    <scope>NUCLEOTIDE SEQUENCE [LARGE SCALE GENOMIC DNA]</scope>
    <source>
        <strain evidence="2 4">Ter291</strain>
        <strain evidence="1 3">Ter91</strain>
    </source>
</reference>
<name>A0A127QSM9_9BURK</name>
<evidence type="ECO:0000313" key="1">
    <source>
        <dbReference type="EMBL" id="AMP03290.1"/>
    </source>
</evidence>
<dbReference type="Proteomes" id="UP000074561">
    <property type="component" value="Chromosome"/>
</dbReference>
<dbReference type="Proteomes" id="UP000074914">
    <property type="component" value="Chromosome"/>
</dbReference>
<dbReference type="KEGG" id="cpra:CPter91_0902"/>
<sequence length="54" mass="6016">MSLWVKRYQTLGCRCGARVASDVQCCRPAPATRTAQSPIKRMPPCRLHGAYYCG</sequence>
<accession>A0A127QSM9</accession>
<dbReference type="EMBL" id="CP013236">
    <property type="protein sequence ID" value="AMP13098.1"/>
    <property type="molecule type" value="Genomic_DNA"/>
</dbReference>
<gene>
    <name evidence="2" type="ORF">CPter291_0819</name>
    <name evidence="1" type="ORF">CPter91_0902</name>
</gene>
<dbReference type="PATRIC" id="fig|279113.10.peg.813"/>
<proteinExistence type="predicted"/>
<dbReference type="AlphaFoldDB" id="A0A127QSM9"/>
<evidence type="ECO:0000313" key="4">
    <source>
        <dbReference type="Proteomes" id="UP000074914"/>
    </source>
</evidence>
<evidence type="ECO:0000313" key="2">
    <source>
        <dbReference type="EMBL" id="AMP13098.1"/>
    </source>
</evidence>
<dbReference type="STRING" id="279113.CPter91_0902"/>
<evidence type="ECO:0000313" key="3">
    <source>
        <dbReference type="Proteomes" id="UP000074561"/>
    </source>
</evidence>
<dbReference type="EMBL" id="CP013234">
    <property type="protein sequence ID" value="AMP03290.1"/>
    <property type="molecule type" value="Genomic_DNA"/>
</dbReference>
<protein>
    <submittedName>
        <fullName evidence="1">Uncharacterized protein</fullName>
    </submittedName>
</protein>
<organism evidence="1 3">
    <name type="scientific">Collimonas pratensis</name>
    <dbReference type="NCBI Taxonomy" id="279113"/>
    <lineage>
        <taxon>Bacteria</taxon>
        <taxon>Pseudomonadati</taxon>
        <taxon>Pseudomonadota</taxon>
        <taxon>Betaproteobacteria</taxon>
        <taxon>Burkholderiales</taxon>
        <taxon>Oxalobacteraceae</taxon>
        <taxon>Collimonas</taxon>
    </lineage>
</organism>
<keyword evidence="4" id="KW-1185">Reference proteome</keyword>